<dbReference type="AlphaFoldDB" id="A0AAQ3RHI7"/>
<organism evidence="1 2">
    <name type="scientific">Vigna mungo</name>
    <name type="common">Black gram</name>
    <name type="synonym">Phaseolus mungo</name>
    <dbReference type="NCBI Taxonomy" id="3915"/>
    <lineage>
        <taxon>Eukaryota</taxon>
        <taxon>Viridiplantae</taxon>
        <taxon>Streptophyta</taxon>
        <taxon>Embryophyta</taxon>
        <taxon>Tracheophyta</taxon>
        <taxon>Spermatophyta</taxon>
        <taxon>Magnoliopsida</taxon>
        <taxon>eudicotyledons</taxon>
        <taxon>Gunneridae</taxon>
        <taxon>Pentapetalae</taxon>
        <taxon>rosids</taxon>
        <taxon>fabids</taxon>
        <taxon>Fabales</taxon>
        <taxon>Fabaceae</taxon>
        <taxon>Papilionoideae</taxon>
        <taxon>50 kb inversion clade</taxon>
        <taxon>NPAAA clade</taxon>
        <taxon>indigoferoid/millettioid clade</taxon>
        <taxon>Phaseoleae</taxon>
        <taxon>Vigna</taxon>
    </lineage>
</organism>
<accession>A0AAQ3RHI7</accession>
<proteinExistence type="predicted"/>
<gene>
    <name evidence="1" type="ORF">V8G54_033329</name>
</gene>
<reference evidence="1 2" key="1">
    <citation type="journal article" date="2023" name="Life. Sci Alliance">
        <title>Evolutionary insights into 3D genome organization and epigenetic landscape of Vigna mungo.</title>
        <authorList>
            <person name="Junaid A."/>
            <person name="Singh B."/>
            <person name="Bhatia S."/>
        </authorList>
    </citation>
    <scope>NUCLEOTIDE SEQUENCE [LARGE SCALE GENOMIC DNA]</scope>
    <source>
        <strain evidence="1">Urdbean</strain>
    </source>
</reference>
<evidence type="ECO:0000313" key="1">
    <source>
        <dbReference type="EMBL" id="WVY94241.1"/>
    </source>
</evidence>
<protein>
    <submittedName>
        <fullName evidence="1">Uncharacterized protein</fullName>
    </submittedName>
</protein>
<dbReference type="EMBL" id="CP144691">
    <property type="protein sequence ID" value="WVY94241.1"/>
    <property type="molecule type" value="Genomic_DNA"/>
</dbReference>
<name>A0AAQ3RHI7_VIGMU</name>
<sequence length="126" mass="13399">MDSKQVQEYLTILGNELHPKYHPTTIKQSNCYELFTRFVAGAISSSSSPSLVFCFVLPFFSPCIIFSRPSFEVSIGGEEGSTVSDGVAAAAAMVVVVVAVAAAAATSPEEPLTFLSPISRCFSNII</sequence>
<dbReference type="Proteomes" id="UP001374535">
    <property type="component" value="Chromosome 10"/>
</dbReference>
<evidence type="ECO:0000313" key="2">
    <source>
        <dbReference type="Proteomes" id="UP001374535"/>
    </source>
</evidence>
<keyword evidence="2" id="KW-1185">Reference proteome</keyword>